<keyword evidence="1" id="KW-0732">Signal</keyword>
<evidence type="ECO:0000256" key="1">
    <source>
        <dbReference type="SAM" id="SignalP"/>
    </source>
</evidence>
<feature type="chain" id="PRO_5022846612" evidence="1">
    <location>
        <begin position="21"/>
        <end position="234"/>
    </location>
</feature>
<protein>
    <submittedName>
        <fullName evidence="2">Conjugal transfer protein</fullName>
    </submittedName>
</protein>
<dbReference type="InterPro" id="IPR014158">
    <property type="entry name" value="T4SS_VirB5"/>
</dbReference>
<dbReference type="AlphaFoldDB" id="A0A5C4XP43"/>
<evidence type="ECO:0000313" key="2">
    <source>
        <dbReference type="EMBL" id="TNM65306.1"/>
    </source>
</evidence>
<dbReference type="Proteomes" id="UP000311605">
    <property type="component" value="Unassembled WGS sequence"/>
</dbReference>
<reference evidence="2 3" key="1">
    <citation type="submission" date="2019-06" db="EMBL/GenBank/DDBJ databases">
        <title>The draft genome of Rhizobium smilacinae PTYR-5.</title>
        <authorList>
            <person name="Liu L."/>
            <person name="Li L."/>
            <person name="Zhang X."/>
        </authorList>
    </citation>
    <scope>NUCLEOTIDE SEQUENCE [LARGE SCALE GENOMIC DNA]</scope>
    <source>
        <strain evidence="2 3">PTYR-5</strain>
    </source>
</reference>
<organism evidence="2 3">
    <name type="scientific">Aliirhizobium smilacinae</name>
    <dbReference type="NCBI Taxonomy" id="1395944"/>
    <lineage>
        <taxon>Bacteria</taxon>
        <taxon>Pseudomonadati</taxon>
        <taxon>Pseudomonadota</taxon>
        <taxon>Alphaproteobacteria</taxon>
        <taxon>Hyphomicrobiales</taxon>
        <taxon>Rhizobiaceae</taxon>
        <taxon>Aliirhizobium</taxon>
    </lineage>
</organism>
<dbReference type="OrthoDB" id="8071183at2"/>
<dbReference type="InterPro" id="IPR023220">
    <property type="entry name" value="T4SS_VirB5-domain"/>
</dbReference>
<dbReference type="Gene3D" id="1.20.58.430">
    <property type="entry name" value="Type IV secretion system, VirB5-domain"/>
    <property type="match status" value="1"/>
</dbReference>
<dbReference type="EMBL" id="VDMN01000001">
    <property type="protein sequence ID" value="TNM65306.1"/>
    <property type="molecule type" value="Genomic_DNA"/>
</dbReference>
<dbReference type="SUPFAM" id="SSF101082">
    <property type="entry name" value="Typo IV secretion system protein TraC"/>
    <property type="match status" value="1"/>
</dbReference>
<dbReference type="RefSeq" id="WP_139672774.1">
    <property type="nucleotide sequence ID" value="NZ_VDMN01000001.1"/>
</dbReference>
<accession>A0A5C4XP43</accession>
<feature type="signal peptide" evidence="1">
    <location>
        <begin position="1"/>
        <end position="20"/>
    </location>
</feature>
<name>A0A5C4XP43_9HYPH</name>
<evidence type="ECO:0000313" key="3">
    <source>
        <dbReference type="Proteomes" id="UP000311605"/>
    </source>
</evidence>
<keyword evidence="3" id="KW-1185">Reference proteome</keyword>
<comment type="caution">
    <text evidence="2">The sequence shown here is derived from an EMBL/GenBank/DDBJ whole genome shotgun (WGS) entry which is preliminary data.</text>
</comment>
<sequence>MRTCFSSALIFLSVASPLWAQVPVVDKANLKVAKETAETTDKILQTNNEVLKTVEETLKAVTGDRANVASEMQKLAVGSGFSVSQLPGFDKILSGGVVNFGDVSGDIGTSATTFLNGLKLLENLSGQTGSSFASDKSYEELVRTVLGIKALVDGAQRATTSRRTALEAAGAKIGQATDIKGSLDQNTQLQVQSGLTINELIGVMNGAVASLQADNQRRLTDMSNSKKALTFHRE</sequence>
<proteinExistence type="predicted"/>
<dbReference type="Pfam" id="PF07996">
    <property type="entry name" value="T4SS"/>
    <property type="match status" value="1"/>
</dbReference>
<gene>
    <name evidence="2" type="ORF">FHP24_03245</name>
</gene>